<comment type="caution">
    <text evidence="1">The sequence shown here is derived from an EMBL/GenBank/DDBJ whole genome shotgun (WGS) entry which is preliminary data.</text>
</comment>
<reference evidence="1 2" key="1">
    <citation type="submission" date="2014-12" db="EMBL/GenBank/DDBJ databases">
        <title>Genome assembly of Enhygromyxa salina DSM 15201.</title>
        <authorList>
            <person name="Sharma G."/>
            <person name="Subramanian S."/>
        </authorList>
    </citation>
    <scope>NUCLEOTIDE SEQUENCE [LARGE SCALE GENOMIC DNA]</scope>
    <source>
        <strain evidence="1 2">DSM 15201</strain>
    </source>
</reference>
<name>A0A0C2A5E4_9BACT</name>
<dbReference type="EMBL" id="JMCC02000009">
    <property type="protein sequence ID" value="KIG18663.1"/>
    <property type="molecule type" value="Genomic_DNA"/>
</dbReference>
<dbReference type="Proteomes" id="UP000031599">
    <property type="component" value="Unassembled WGS sequence"/>
</dbReference>
<proteinExistence type="predicted"/>
<dbReference type="AlphaFoldDB" id="A0A0C2A5E4"/>
<accession>A0A0C2A5E4</accession>
<gene>
    <name evidence="1" type="ORF">DB30_07678</name>
</gene>
<sequence>MPQCLAVAIALASFACTEAGLTPDSFELDEDAPLLEAHAGYEHQPEAPAALPDPSVQPQLWLRRVALSEYERELELCPYLVESRGFPAISADGSTIVTLALGPIGNGEADIETLYVKRFDFDEALGERTDLIYDRGTDHPWKDDFAGCEASIAAVLATVQRLDAELGEQDWRPLEPLPVVISDPDNVELSPYVDQAMDHLAPSERPVELRYHAGSFIARIRGVEVLQRTPRPEWRQWSDEFSDNSPHLEAVQVDRVTGRALVSFNYSNHGCLSDDATYFSAIELAPAVLDAVDRKPTAAFEEELIRFEVFDYP</sequence>
<evidence type="ECO:0000313" key="1">
    <source>
        <dbReference type="EMBL" id="KIG18663.1"/>
    </source>
</evidence>
<protein>
    <submittedName>
        <fullName evidence="1">Uncharacterized protein</fullName>
    </submittedName>
</protein>
<organism evidence="1 2">
    <name type="scientific">Enhygromyxa salina</name>
    <dbReference type="NCBI Taxonomy" id="215803"/>
    <lineage>
        <taxon>Bacteria</taxon>
        <taxon>Pseudomonadati</taxon>
        <taxon>Myxococcota</taxon>
        <taxon>Polyangia</taxon>
        <taxon>Nannocystales</taxon>
        <taxon>Nannocystaceae</taxon>
        <taxon>Enhygromyxa</taxon>
    </lineage>
</organism>
<evidence type="ECO:0000313" key="2">
    <source>
        <dbReference type="Proteomes" id="UP000031599"/>
    </source>
</evidence>